<dbReference type="AlphaFoldDB" id="I1GNP8"/>
<dbReference type="PANTHER" id="PTHR33526">
    <property type="entry name" value="OS07G0123800 PROTEIN"/>
    <property type="match status" value="1"/>
</dbReference>
<name>I1GNP8_BRADI</name>
<dbReference type="PANTHER" id="PTHR33526:SF27">
    <property type="entry name" value="EXPRESSED PROTEIN"/>
    <property type="match status" value="1"/>
</dbReference>
<dbReference type="EMBL" id="CM000880">
    <property type="protein sequence ID" value="KQK13389.1"/>
    <property type="molecule type" value="Genomic_DNA"/>
</dbReference>
<dbReference type="InParanoid" id="I1GNP8"/>
<dbReference type="OrthoDB" id="694638at2759"/>
<gene>
    <name evidence="1" type="ORF">BRADI_1g09830v3</name>
</gene>
<sequence length="146" mass="15117">MSTTVVASGRGVRALAVLGRCVRAPFRALARARDMYVSACAGGGPAGMVAVPRSRSHVFYRSAGEDDDAELVRAASRAGPPRRPSGVGPRSQSLQVAIGRIEEDRPSDFGVDDGAVVVQSLGPRSRSCAVGSTAMRRRRVGGVPGA</sequence>
<reference evidence="1 2" key="1">
    <citation type="journal article" date="2010" name="Nature">
        <title>Genome sequencing and analysis of the model grass Brachypodium distachyon.</title>
        <authorList>
            <consortium name="International Brachypodium Initiative"/>
        </authorList>
    </citation>
    <scope>NUCLEOTIDE SEQUENCE [LARGE SCALE GENOMIC DNA]</scope>
    <source>
        <strain evidence="1 2">Bd21</strain>
    </source>
</reference>
<dbReference type="Proteomes" id="UP000008810">
    <property type="component" value="Chromosome 1"/>
</dbReference>
<accession>I1GNP8</accession>
<dbReference type="Gramene" id="KQK13389">
    <property type="protein sequence ID" value="KQK13389"/>
    <property type="gene ID" value="BRADI_1g09830v3"/>
</dbReference>
<proteinExistence type="predicted"/>
<dbReference type="HOGENOM" id="CLU_119274_0_0_1"/>
<dbReference type="OMA" id="VAMPRCQ"/>
<reference evidence="2" key="3">
    <citation type="submission" date="2018-08" db="UniProtKB">
        <authorList>
            <consortium name="EnsemblPlants"/>
        </authorList>
    </citation>
    <scope>IDENTIFICATION</scope>
    <source>
        <strain evidence="2">cv. Bd21</strain>
    </source>
</reference>
<keyword evidence="3" id="KW-1185">Reference proteome</keyword>
<dbReference type="eggNOG" id="ENOG502SB98">
    <property type="taxonomic scope" value="Eukaryota"/>
</dbReference>
<reference evidence="1" key="2">
    <citation type="submission" date="2017-06" db="EMBL/GenBank/DDBJ databases">
        <title>WGS assembly of Brachypodium distachyon.</title>
        <authorList>
            <consortium name="The International Brachypodium Initiative"/>
            <person name="Lucas S."/>
            <person name="Harmon-Smith M."/>
            <person name="Lail K."/>
            <person name="Tice H."/>
            <person name="Grimwood J."/>
            <person name="Bruce D."/>
            <person name="Barry K."/>
            <person name="Shu S."/>
            <person name="Lindquist E."/>
            <person name="Wang M."/>
            <person name="Pitluck S."/>
            <person name="Vogel J.P."/>
            <person name="Garvin D.F."/>
            <person name="Mockler T.C."/>
            <person name="Schmutz J."/>
            <person name="Rokhsar D."/>
            <person name="Bevan M.W."/>
        </authorList>
    </citation>
    <scope>NUCLEOTIDE SEQUENCE</scope>
    <source>
        <strain evidence="1">Bd21</strain>
    </source>
</reference>
<evidence type="ECO:0000313" key="2">
    <source>
        <dbReference type="EnsemblPlants" id="KQK13389"/>
    </source>
</evidence>
<organism evidence="1">
    <name type="scientific">Brachypodium distachyon</name>
    <name type="common">Purple false brome</name>
    <name type="synonym">Trachynia distachya</name>
    <dbReference type="NCBI Taxonomy" id="15368"/>
    <lineage>
        <taxon>Eukaryota</taxon>
        <taxon>Viridiplantae</taxon>
        <taxon>Streptophyta</taxon>
        <taxon>Embryophyta</taxon>
        <taxon>Tracheophyta</taxon>
        <taxon>Spermatophyta</taxon>
        <taxon>Magnoliopsida</taxon>
        <taxon>Liliopsida</taxon>
        <taxon>Poales</taxon>
        <taxon>Poaceae</taxon>
        <taxon>BOP clade</taxon>
        <taxon>Pooideae</taxon>
        <taxon>Stipodae</taxon>
        <taxon>Brachypodieae</taxon>
        <taxon>Brachypodium</taxon>
    </lineage>
</organism>
<dbReference type="FunCoup" id="I1GNP8">
    <property type="interactions" value="180"/>
</dbReference>
<dbReference type="EnsemblPlants" id="KQK13389">
    <property type="protein sequence ID" value="KQK13389"/>
    <property type="gene ID" value="BRADI_1g09830v3"/>
</dbReference>
<protein>
    <submittedName>
        <fullName evidence="1 2">Uncharacterized protein</fullName>
    </submittedName>
</protein>
<evidence type="ECO:0000313" key="3">
    <source>
        <dbReference type="Proteomes" id="UP000008810"/>
    </source>
</evidence>
<evidence type="ECO:0000313" key="1">
    <source>
        <dbReference type="EMBL" id="KQK13389.1"/>
    </source>
</evidence>